<feature type="compositionally biased region" description="Low complexity" evidence="1">
    <location>
        <begin position="93"/>
        <end position="111"/>
    </location>
</feature>
<accession>A0A8T0SQF9</accession>
<evidence type="ECO:0000313" key="3">
    <source>
        <dbReference type="Proteomes" id="UP000823388"/>
    </source>
</evidence>
<feature type="compositionally biased region" description="Low complexity" evidence="1">
    <location>
        <begin position="562"/>
        <end position="575"/>
    </location>
</feature>
<feature type="region of interest" description="Disordered" evidence="1">
    <location>
        <begin position="559"/>
        <end position="593"/>
    </location>
</feature>
<feature type="region of interest" description="Disordered" evidence="1">
    <location>
        <begin position="371"/>
        <end position="426"/>
    </location>
</feature>
<dbReference type="EMBL" id="CM029045">
    <property type="protein sequence ID" value="KAG2600347.1"/>
    <property type="molecule type" value="Genomic_DNA"/>
</dbReference>
<reference evidence="2" key="1">
    <citation type="submission" date="2020-05" db="EMBL/GenBank/DDBJ databases">
        <title>WGS assembly of Panicum virgatum.</title>
        <authorList>
            <person name="Lovell J.T."/>
            <person name="Jenkins J."/>
            <person name="Shu S."/>
            <person name="Juenger T.E."/>
            <person name="Schmutz J."/>
        </authorList>
    </citation>
    <scope>NUCLEOTIDE SEQUENCE</scope>
    <source>
        <strain evidence="2">AP13</strain>
    </source>
</reference>
<protein>
    <recommendedName>
        <fullName evidence="4">CCHC-type domain-containing protein</fullName>
    </recommendedName>
</protein>
<evidence type="ECO:0000256" key="1">
    <source>
        <dbReference type="SAM" id="MobiDB-lite"/>
    </source>
</evidence>
<evidence type="ECO:0008006" key="4">
    <source>
        <dbReference type="Google" id="ProtNLM"/>
    </source>
</evidence>
<feature type="compositionally biased region" description="Polar residues" evidence="1">
    <location>
        <begin position="83"/>
        <end position="92"/>
    </location>
</feature>
<keyword evidence="3" id="KW-1185">Reference proteome</keyword>
<proteinExistence type="predicted"/>
<feature type="compositionally biased region" description="Low complexity" evidence="1">
    <location>
        <begin position="46"/>
        <end position="57"/>
    </location>
</feature>
<comment type="caution">
    <text evidence="2">The sequence shown here is derived from an EMBL/GenBank/DDBJ whole genome shotgun (WGS) entry which is preliminary data.</text>
</comment>
<gene>
    <name evidence="2" type="ORF">PVAP13_5KG468200</name>
</gene>
<feature type="region of interest" description="Disordered" evidence="1">
    <location>
        <begin position="1"/>
        <end position="111"/>
    </location>
</feature>
<sequence length="654" mass="69533">MPPNHPWALSHGFRRVQHGGGNGAGRGGAQGGDQGVPRRGDGTGRGADAVGANMGSSRGRGDGSRGRGGGRGGQPQRNFVPVSASSNLAESNQQGADRQLQQQAQPTADQGTLKKKRAFCFRCKCSGHVNEECKADLDCIICNKTNSHISSKCPILKLPKPNAAFFGSAKTELAFMQISEADYKLDAPDSVPTGLVTVTGAPVTVEVVQTELARISRIDWQWEAFPQGQDSFLVAFSSEEALNSMVDIGYQLKNHGVTLTISVWQQDQYIIPAYELDEVWVHITGVPPSYRHYLVFWALGTVIGATLDVDMLTYRKTGVIRVKVGILNKGQLPLTTDLVFGKVCYNVTYMLQDDSFQPAIVLANTFDPMDHDAGADKGNEDNEDGGSAAKKRRNEVAQPDASVPQAGNSSGPAPMQLALTPLGKNRPCPPWKPLKMMNETDKLPWIAVTRPKNGFHPSVGSAPSAPLIKSNNGSTLAATDDQIMAMQRAHTAAAGNNEKVQESSTQGLQMQHSVALSDDGIPTGEGTFSTPGAMKADVASPAAAVRRAVQQLDLAGSLQGAPSSNLPGSNSPLVPHGSSEMISPSSSKTERMTTPADELIMKNAMRRMASKNMIGATTSSSTSPARMPPGYLQHYALPSYMGYPTTAYFPGGAC</sequence>
<dbReference type="PANTHER" id="PTHR33170">
    <property type="entry name" value="DUF4283 DOMAIN-CONTAINING PROTEIN-RELATED"/>
    <property type="match status" value="1"/>
</dbReference>
<evidence type="ECO:0000313" key="2">
    <source>
        <dbReference type="EMBL" id="KAG2600347.1"/>
    </source>
</evidence>
<dbReference type="AlphaFoldDB" id="A0A8T0SQF9"/>
<name>A0A8T0SQF9_PANVG</name>
<dbReference type="PANTHER" id="PTHR33170:SF8">
    <property type="entry name" value="OS07G0485366 PROTEIN"/>
    <property type="match status" value="1"/>
</dbReference>
<dbReference type="Proteomes" id="UP000823388">
    <property type="component" value="Chromosome 5K"/>
</dbReference>
<feature type="compositionally biased region" description="Gly residues" evidence="1">
    <location>
        <begin position="18"/>
        <end position="34"/>
    </location>
</feature>
<feature type="compositionally biased region" description="Basic and acidic residues" evidence="1">
    <location>
        <begin position="371"/>
        <end position="380"/>
    </location>
</feature>
<organism evidence="2 3">
    <name type="scientific">Panicum virgatum</name>
    <name type="common">Blackwell switchgrass</name>
    <dbReference type="NCBI Taxonomy" id="38727"/>
    <lineage>
        <taxon>Eukaryota</taxon>
        <taxon>Viridiplantae</taxon>
        <taxon>Streptophyta</taxon>
        <taxon>Embryophyta</taxon>
        <taxon>Tracheophyta</taxon>
        <taxon>Spermatophyta</taxon>
        <taxon>Magnoliopsida</taxon>
        <taxon>Liliopsida</taxon>
        <taxon>Poales</taxon>
        <taxon>Poaceae</taxon>
        <taxon>PACMAD clade</taxon>
        <taxon>Panicoideae</taxon>
        <taxon>Panicodae</taxon>
        <taxon>Paniceae</taxon>
        <taxon>Panicinae</taxon>
        <taxon>Panicum</taxon>
        <taxon>Panicum sect. Hiantes</taxon>
    </lineage>
</organism>